<dbReference type="Pfam" id="PF01471">
    <property type="entry name" value="PG_binding_1"/>
    <property type="match status" value="2"/>
</dbReference>
<dbReference type="GO" id="GO:0009253">
    <property type="term" value="P:peptidoglycan catabolic process"/>
    <property type="evidence" value="ECO:0007669"/>
    <property type="project" value="InterPro"/>
</dbReference>
<organism evidence="2 3">
    <name type="scientific">Calothrix parasitica NIES-267</name>
    <dbReference type="NCBI Taxonomy" id="1973488"/>
    <lineage>
        <taxon>Bacteria</taxon>
        <taxon>Bacillati</taxon>
        <taxon>Cyanobacteriota</taxon>
        <taxon>Cyanophyceae</taxon>
        <taxon>Nostocales</taxon>
        <taxon>Calotrichaceae</taxon>
        <taxon>Calothrix</taxon>
    </lineage>
</organism>
<evidence type="ECO:0000259" key="1">
    <source>
        <dbReference type="SMART" id="SM00646"/>
    </source>
</evidence>
<accession>A0A1Z4LKR5</accession>
<name>A0A1Z4LKR5_9CYAN</name>
<dbReference type="SUPFAM" id="SSF47090">
    <property type="entry name" value="PGBD-like"/>
    <property type="match status" value="2"/>
</dbReference>
<proteinExistence type="predicted"/>
<dbReference type="InterPro" id="IPR036366">
    <property type="entry name" value="PGBDSf"/>
</dbReference>
<dbReference type="Gene3D" id="1.10.101.10">
    <property type="entry name" value="PGBD-like superfamily/PGBD"/>
    <property type="match status" value="2"/>
</dbReference>
<dbReference type="Proteomes" id="UP000218418">
    <property type="component" value="Chromosome"/>
</dbReference>
<sequence>MFNILGNYMKFGIDIGHNSPPDTGANGIKYEDNLTMDVGNRVMGKLKDLGHQVVNCKPSKSYSVGNSLRQRCATANRNKVDVFVSIHFNAFNGFANGSEVFATSNAGRKIAKSVLDEIVKMGFFNRGVKNGSHLFVLQNTNMPAILVECCFIDAAKDMQLFNSESMANAIVKGLTGKLPSSVVVTVPDETSNPDVSVIRLQKALNRLRMTDYTGKPLDEDDDMGPATISALKKFQEIVDIQQTGISGPTTWGAINQVLAKPVIRKNHASGIVMKYLQYRVGAESDGIYGALTEAAIQQFQRENGLHADGIVGNLTWRKLIG</sequence>
<dbReference type="SUPFAM" id="SSF53187">
    <property type="entry name" value="Zn-dependent exopeptidases"/>
    <property type="match status" value="1"/>
</dbReference>
<dbReference type="Pfam" id="PF01520">
    <property type="entry name" value="Amidase_3"/>
    <property type="match status" value="1"/>
</dbReference>
<reference evidence="2 3" key="1">
    <citation type="submission" date="2017-06" db="EMBL/GenBank/DDBJ databases">
        <title>Genome sequencing of cyanobaciteial culture collection at National Institute for Environmental Studies (NIES).</title>
        <authorList>
            <person name="Hirose Y."/>
            <person name="Shimura Y."/>
            <person name="Fujisawa T."/>
            <person name="Nakamura Y."/>
            <person name="Kawachi M."/>
        </authorList>
    </citation>
    <scope>NUCLEOTIDE SEQUENCE [LARGE SCALE GENOMIC DNA]</scope>
    <source>
        <strain evidence="2 3">NIES-267</strain>
    </source>
</reference>
<dbReference type="PANTHER" id="PTHR30032:SF1">
    <property type="entry name" value="N-ACETYLMURAMOYL-L-ALANINE AMIDASE LYTC"/>
    <property type="match status" value="1"/>
</dbReference>
<protein>
    <submittedName>
        <fullName evidence="2">Peptidoglycan-binding domain 1</fullName>
    </submittedName>
</protein>
<dbReference type="InterPro" id="IPR002477">
    <property type="entry name" value="Peptidoglycan-bd-like"/>
</dbReference>
<dbReference type="InterPro" id="IPR051922">
    <property type="entry name" value="Bact_Sporulation_Assoc"/>
</dbReference>
<dbReference type="PANTHER" id="PTHR30032">
    <property type="entry name" value="N-ACETYLMURAMOYL-L-ALANINE AMIDASE-RELATED"/>
    <property type="match status" value="1"/>
</dbReference>
<gene>
    <name evidence="2" type="ORF">NIES267_13170</name>
</gene>
<dbReference type="EMBL" id="AP018227">
    <property type="protein sequence ID" value="BAY81840.1"/>
    <property type="molecule type" value="Genomic_DNA"/>
</dbReference>
<dbReference type="InterPro" id="IPR002508">
    <property type="entry name" value="MurNAc-LAA_cat"/>
</dbReference>
<dbReference type="CDD" id="cd02696">
    <property type="entry name" value="MurNAc-LAA"/>
    <property type="match status" value="1"/>
</dbReference>
<dbReference type="SMART" id="SM00646">
    <property type="entry name" value="Ami_3"/>
    <property type="match status" value="1"/>
</dbReference>
<feature type="domain" description="MurNAc-LAA" evidence="1">
    <location>
        <begin position="72"/>
        <end position="175"/>
    </location>
</feature>
<dbReference type="Gene3D" id="3.40.630.40">
    <property type="entry name" value="Zn-dependent exopeptidases"/>
    <property type="match status" value="1"/>
</dbReference>
<evidence type="ECO:0000313" key="3">
    <source>
        <dbReference type="Proteomes" id="UP000218418"/>
    </source>
</evidence>
<dbReference type="AlphaFoldDB" id="A0A1Z4LKR5"/>
<keyword evidence="3" id="KW-1185">Reference proteome</keyword>
<dbReference type="InterPro" id="IPR036365">
    <property type="entry name" value="PGBD-like_sf"/>
</dbReference>
<evidence type="ECO:0000313" key="2">
    <source>
        <dbReference type="EMBL" id="BAY81840.1"/>
    </source>
</evidence>
<dbReference type="GO" id="GO:0008745">
    <property type="term" value="F:N-acetylmuramoyl-L-alanine amidase activity"/>
    <property type="evidence" value="ECO:0007669"/>
    <property type="project" value="InterPro"/>
</dbReference>